<feature type="region of interest" description="Disordered" evidence="1">
    <location>
        <begin position="299"/>
        <end position="346"/>
    </location>
</feature>
<gene>
    <name evidence="2" type="ORF">ACFYM3_15860</name>
</gene>
<feature type="compositionally biased region" description="Low complexity" evidence="1">
    <location>
        <begin position="166"/>
        <end position="185"/>
    </location>
</feature>
<dbReference type="RefSeq" id="WP_358278865.1">
    <property type="nucleotide sequence ID" value="NZ_JBEYGJ010000003.1"/>
</dbReference>
<protein>
    <submittedName>
        <fullName evidence="2">Uncharacterized protein</fullName>
    </submittedName>
</protein>
<reference evidence="2 3" key="1">
    <citation type="submission" date="2024-10" db="EMBL/GenBank/DDBJ databases">
        <title>The Natural Products Discovery Center: Release of the First 8490 Sequenced Strains for Exploring Actinobacteria Biosynthetic Diversity.</title>
        <authorList>
            <person name="Kalkreuter E."/>
            <person name="Kautsar S.A."/>
            <person name="Yang D."/>
            <person name="Bader C.D."/>
            <person name="Teijaro C.N."/>
            <person name="Fluegel L."/>
            <person name="Davis C.M."/>
            <person name="Simpson J.R."/>
            <person name="Lauterbach L."/>
            <person name="Steele A.D."/>
            <person name="Gui C."/>
            <person name="Meng S."/>
            <person name="Li G."/>
            <person name="Viehrig K."/>
            <person name="Ye F."/>
            <person name="Su P."/>
            <person name="Kiefer A.F."/>
            <person name="Nichols A."/>
            <person name="Cepeda A.J."/>
            <person name="Yan W."/>
            <person name="Fan B."/>
            <person name="Jiang Y."/>
            <person name="Adhikari A."/>
            <person name="Zheng C.-J."/>
            <person name="Schuster L."/>
            <person name="Cowan T.M."/>
            <person name="Smanski M.J."/>
            <person name="Chevrette M.G."/>
            <person name="De Carvalho L.P.S."/>
            <person name="Shen B."/>
        </authorList>
    </citation>
    <scope>NUCLEOTIDE SEQUENCE [LARGE SCALE GENOMIC DNA]</scope>
    <source>
        <strain evidence="2 3">NPDC007066</strain>
    </source>
</reference>
<feature type="compositionally biased region" description="Basic and acidic residues" evidence="1">
    <location>
        <begin position="196"/>
        <end position="210"/>
    </location>
</feature>
<evidence type="ECO:0000313" key="3">
    <source>
        <dbReference type="Proteomes" id="UP001601288"/>
    </source>
</evidence>
<comment type="caution">
    <text evidence="2">The sequence shown here is derived from an EMBL/GenBank/DDBJ whole genome shotgun (WGS) entry which is preliminary data.</text>
</comment>
<accession>A0ABW6LC97</accession>
<proteinExistence type="predicted"/>
<keyword evidence="3" id="KW-1185">Reference proteome</keyword>
<organism evidence="2 3">
    <name type="scientific">Streptomyces massasporeus</name>
    <dbReference type="NCBI Taxonomy" id="67324"/>
    <lineage>
        <taxon>Bacteria</taxon>
        <taxon>Bacillati</taxon>
        <taxon>Actinomycetota</taxon>
        <taxon>Actinomycetes</taxon>
        <taxon>Kitasatosporales</taxon>
        <taxon>Streptomycetaceae</taxon>
        <taxon>Streptomyces</taxon>
    </lineage>
</organism>
<dbReference type="Proteomes" id="UP001601288">
    <property type="component" value="Unassembled WGS sequence"/>
</dbReference>
<sequence>MISRNGVRINRRPYVHVDSQTVRDTAMSYRALGILTYLLDQSEDWQVKSEQLSKGEGREGRDAVRKALHELARRGHYRLERRRFRNGQNAMGTAISEFRVEQWAKDYVTFGENLTVPVVEQEDGSFQVHYPDGSFGTDGFTTEAAGAEPDLDDELEEETPAEEPETPASPALKPSQVAKPAAAKKAPAKKATPKASAEEPKEAAAQKAAEKALLDADAEEVAKWWWADAEKRYGPYVGDKHGYLGMRKQVRNALEKGYTKNQCGKALIRAAKHWPSAQQWQDALGIVANHIQPRNAGGRVPYSDAATWGGPGDSTSIIPGATNGPPPSTPADDDHDDATFGIVERP</sequence>
<name>A0ABW6LC97_9ACTN</name>
<evidence type="ECO:0000313" key="2">
    <source>
        <dbReference type="EMBL" id="MFE9226079.1"/>
    </source>
</evidence>
<feature type="region of interest" description="Disordered" evidence="1">
    <location>
        <begin position="127"/>
        <end position="210"/>
    </location>
</feature>
<dbReference type="EMBL" id="JBIAFP010000008">
    <property type="protein sequence ID" value="MFE9226079.1"/>
    <property type="molecule type" value="Genomic_DNA"/>
</dbReference>
<feature type="compositionally biased region" description="Acidic residues" evidence="1">
    <location>
        <begin position="149"/>
        <end position="165"/>
    </location>
</feature>
<evidence type="ECO:0000256" key="1">
    <source>
        <dbReference type="SAM" id="MobiDB-lite"/>
    </source>
</evidence>